<dbReference type="Proteomes" id="UP000717585">
    <property type="component" value="Unassembled WGS sequence"/>
</dbReference>
<feature type="region of interest" description="Disordered" evidence="1">
    <location>
        <begin position="84"/>
        <end position="132"/>
    </location>
</feature>
<organism evidence="2 3">
    <name type="scientific">Carpediemonas membranifera</name>
    <dbReference type="NCBI Taxonomy" id="201153"/>
    <lineage>
        <taxon>Eukaryota</taxon>
        <taxon>Metamonada</taxon>
        <taxon>Carpediemonas-like organisms</taxon>
        <taxon>Carpediemonas</taxon>
    </lineage>
</organism>
<sequence>MPSKSGPSMKDQVIDAVVAQTFFGKAVTLPAIKNHVMEARGDDADQFKRVLHVFKKALADLVEEELLEKETAQRYAITVEGREYRKERDAKPTKPAKKATTKKAVKRSNKKKAPVVKTRSGRVSKPAEMFTF</sequence>
<evidence type="ECO:0000313" key="3">
    <source>
        <dbReference type="Proteomes" id="UP000717585"/>
    </source>
</evidence>
<evidence type="ECO:0000256" key="1">
    <source>
        <dbReference type="SAM" id="MobiDB-lite"/>
    </source>
</evidence>
<proteinExistence type="predicted"/>
<name>A0A8J6B045_9EUKA</name>
<accession>A0A8J6B045</accession>
<reference evidence="2" key="1">
    <citation type="submission" date="2021-05" db="EMBL/GenBank/DDBJ databases">
        <title>A free-living protist that lacks canonical eukaryotic 1 DNA replication and segregation systems.</title>
        <authorList>
            <person name="Salas-Leiva D.E."/>
            <person name="Tromer E.C."/>
            <person name="Curtis B.A."/>
            <person name="Jerlstrom-Hultqvist J."/>
            <person name="Kolisko M."/>
            <person name="Yi Z."/>
            <person name="Salas-Leiva J.S."/>
            <person name="Gallot-Lavallee L."/>
            <person name="Kops G.J.P.L."/>
            <person name="Archibald J.M."/>
            <person name="Simpson A.G.B."/>
            <person name="Roger A.J."/>
        </authorList>
    </citation>
    <scope>NUCLEOTIDE SEQUENCE</scope>
    <source>
        <strain evidence="2">BICM</strain>
    </source>
</reference>
<gene>
    <name evidence="2" type="ORF">J8273_8111</name>
</gene>
<protein>
    <submittedName>
        <fullName evidence="2">Uncharacterized protein</fullName>
    </submittedName>
</protein>
<comment type="caution">
    <text evidence="2">The sequence shown here is derived from an EMBL/GenBank/DDBJ whole genome shotgun (WGS) entry which is preliminary data.</text>
</comment>
<evidence type="ECO:0000313" key="2">
    <source>
        <dbReference type="EMBL" id="KAG9390074.1"/>
    </source>
</evidence>
<dbReference type="AlphaFoldDB" id="A0A8J6B045"/>
<keyword evidence="3" id="KW-1185">Reference proteome</keyword>
<dbReference type="EMBL" id="JAHDYR010000066">
    <property type="protein sequence ID" value="KAG9390074.1"/>
    <property type="molecule type" value="Genomic_DNA"/>
</dbReference>
<feature type="compositionally biased region" description="Basic residues" evidence="1">
    <location>
        <begin position="94"/>
        <end position="122"/>
    </location>
</feature>